<sequence length="285" mass="30220">MRLVGVRVRGDDVVRVARLDGDTVTLLAEVNEFWADARSLVAKVAGIREGLRLADGNVTLSTEAVTFVPPVPPSARVICVGLNYRAHAAEGSFEVPEHPTLFGRWTASLSVGGVPVAVPAGEAGLDWEGEVAAYVAEPVRDADPTTALKAVLGYSTFNDLTARRAQKLTSQWTLGKNADRSGPLGPIVTADEVGDLRDGLRVRTRVNGTLVQDGNTRDMIFGVGEVLSLISRTLTLNPGDVVATGTPDGVGYVRTPPWLLQPGDVVEVEIDRLGVLRTPVTATLP</sequence>
<organism evidence="4 5">
    <name type="scientific">Nonomuraea salmonea</name>
    <dbReference type="NCBI Taxonomy" id="46181"/>
    <lineage>
        <taxon>Bacteria</taxon>
        <taxon>Bacillati</taxon>
        <taxon>Actinomycetota</taxon>
        <taxon>Actinomycetes</taxon>
        <taxon>Streptosporangiales</taxon>
        <taxon>Streptosporangiaceae</taxon>
        <taxon>Nonomuraea</taxon>
    </lineage>
</organism>
<keyword evidence="2" id="KW-0479">Metal-binding</keyword>
<feature type="domain" description="Fumarylacetoacetase-like C-terminal" evidence="3">
    <location>
        <begin position="77"/>
        <end position="280"/>
    </location>
</feature>
<dbReference type="Proteomes" id="UP001589568">
    <property type="component" value="Unassembled WGS sequence"/>
</dbReference>
<evidence type="ECO:0000259" key="3">
    <source>
        <dbReference type="Pfam" id="PF01557"/>
    </source>
</evidence>
<evidence type="ECO:0000256" key="1">
    <source>
        <dbReference type="ARBA" id="ARBA00010211"/>
    </source>
</evidence>
<dbReference type="SUPFAM" id="SSF56529">
    <property type="entry name" value="FAH"/>
    <property type="match status" value="1"/>
</dbReference>
<name>A0ABV5NMG2_9ACTN</name>
<dbReference type="InterPro" id="IPR011234">
    <property type="entry name" value="Fumarylacetoacetase-like_C"/>
</dbReference>
<dbReference type="PANTHER" id="PTHR42796">
    <property type="entry name" value="FUMARYLACETOACETATE HYDROLASE DOMAIN-CONTAINING PROTEIN 2A-RELATED"/>
    <property type="match status" value="1"/>
</dbReference>
<protein>
    <submittedName>
        <fullName evidence="4">Fumarylacetoacetate hydrolase family protein</fullName>
    </submittedName>
</protein>
<dbReference type="GO" id="GO:0016787">
    <property type="term" value="F:hydrolase activity"/>
    <property type="evidence" value="ECO:0007669"/>
    <property type="project" value="UniProtKB-KW"/>
</dbReference>
<proteinExistence type="inferred from homology"/>
<evidence type="ECO:0000256" key="2">
    <source>
        <dbReference type="ARBA" id="ARBA00022723"/>
    </source>
</evidence>
<accession>A0ABV5NMG2</accession>
<comment type="caution">
    <text evidence="4">The sequence shown here is derived from an EMBL/GenBank/DDBJ whole genome shotgun (WGS) entry which is preliminary data.</text>
</comment>
<evidence type="ECO:0000313" key="5">
    <source>
        <dbReference type="Proteomes" id="UP001589568"/>
    </source>
</evidence>
<dbReference type="RefSeq" id="WP_364377325.1">
    <property type="nucleotide sequence ID" value="NZ_JBHMCF010000013.1"/>
</dbReference>
<keyword evidence="5" id="KW-1185">Reference proteome</keyword>
<comment type="similarity">
    <text evidence="1">Belongs to the FAH family.</text>
</comment>
<dbReference type="InterPro" id="IPR051121">
    <property type="entry name" value="FAH"/>
</dbReference>
<dbReference type="Gene3D" id="3.90.850.10">
    <property type="entry name" value="Fumarylacetoacetase-like, C-terminal domain"/>
    <property type="match status" value="1"/>
</dbReference>
<dbReference type="PANTHER" id="PTHR42796:SF4">
    <property type="entry name" value="FUMARYLACETOACETATE HYDROLASE DOMAIN-CONTAINING PROTEIN 2A"/>
    <property type="match status" value="1"/>
</dbReference>
<keyword evidence="4" id="KW-0378">Hydrolase</keyword>
<dbReference type="InterPro" id="IPR036663">
    <property type="entry name" value="Fumarylacetoacetase_C_sf"/>
</dbReference>
<evidence type="ECO:0000313" key="4">
    <source>
        <dbReference type="EMBL" id="MFB9471491.1"/>
    </source>
</evidence>
<dbReference type="EMBL" id="JBHMCF010000013">
    <property type="protein sequence ID" value="MFB9471491.1"/>
    <property type="molecule type" value="Genomic_DNA"/>
</dbReference>
<reference evidence="4 5" key="1">
    <citation type="submission" date="2024-09" db="EMBL/GenBank/DDBJ databases">
        <authorList>
            <person name="Sun Q."/>
            <person name="Mori K."/>
        </authorList>
    </citation>
    <scope>NUCLEOTIDE SEQUENCE [LARGE SCALE GENOMIC DNA]</scope>
    <source>
        <strain evidence="4 5">JCM 3324</strain>
    </source>
</reference>
<dbReference type="Pfam" id="PF01557">
    <property type="entry name" value="FAA_hydrolase"/>
    <property type="match status" value="1"/>
</dbReference>
<gene>
    <name evidence="4" type="ORF">ACFFR3_18365</name>
</gene>